<dbReference type="Proteomes" id="UP000297031">
    <property type="component" value="Chromosome"/>
</dbReference>
<name>A0A4P7VQ71_9BACT</name>
<evidence type="ECO:0000256" key="5">
    <source>
        <dbReference type="ARBA" id="ARBA00023237"/>
    </source>
</evidence>
<dbReference type="KEGG" id="mgod:E7746_11105"/>
<keyword evidence="10" id="KW-1185">Reference proteome</keyword>
<comment type="subcellular location">
    <subcellularLocation>
        <location evidence="1">Cell outer membrane</location>
    </subcellularLocation>
</comment>
<keyword evidence="3 6" id="KW-0732">Signal</keyword>
<feature type="domain" description="SusD-like N-terminal" evidence="8">
    <location>
        <begin position="54"/>
        <end position="209"/>
    </location>
</feature>
<dbReference type="OrthoDB" id="1080118at2"/>
<dbReference type="Pfam" id="PF07980">
    <property type="entry name" value="SusD_RagB"/>
    <property type="match status" value="1"/>
</dbReference>
<evidence type="ECO:0000256" key="1">
    <source>
        <dbReference type="ARBA" id="ARBA00004442"/>
    </source>
</evidence>
<dbReference type="Gene3D" id="1.25.40.390">
    <property type="match status" value="1"/>
</dbReference>
<keyword evidence="5" id="KW-0998">Cell outer membrane</keyword>
<dbReference type="PROSITE" id="PS51257">
    <property type="entry name" value="PROKAR_LIPOPROTEIN"/>
    <property type="match status" value="1"/>
</dbReference>
<evidence type="ECO:0000313" key="10">
    <source>
        <dbReference type="Proteomes" id="UP000297031"/>
    </source>
</evidence>
<dbReference type="InterPro" id="IPR011990">
    <property type="entry name" value="TPR-like_helical_dom_sf"/>
</dbReference>
<keyword evidence="4" id="KW-0472">Membrane</keyword>
<dbReference type="SUPFAM" id="SSF48452">
    <property type="entry name" value="TPR-like"/>
    <property type="match status" value="1"/>
</dbReference>
<comment type="similarity">
    <text evidence="2">Belongs to the SusD family.</text>
</comment>
<dbReference type="EMBL" id="CP039393">
    <property type="protein sequence ID" value="QCD36389.1"/>
    <property type="molecule type" value="Genomic_DNA"/>
</dbReference>
<evidence type="ECO:0000313" key="9">
    <source>
        <dbReference type="EMBL" id="QCD36389.1"/>
    </source>
</evidence>
<dbReference type="GO" id="GO:0009279">
    <property type="term" value="C:cell outer membrane"/>
    <property type="evidence" value="ECO:0007669"/>
    <property type="project" value="UniProtKB-SubCell"/>
</dbReference>
<evidence type="ECO:0000256" key="4">
    <source>
        <dbReference type="ARBA" id="ARBA00023136"/>
    </source>
</evidence>
<dbReference type="Pfam" id="PF14322">
    <property type="entry name" value="SusD-like_3"/>
    <property type="match status" value="1"/>
</dbReference>
<evidence type="ECO:0000256" key="6">
    <source>
        <dbReference type="SAM" id="SignalP"/>
    </source>
</evidence>
<feature type="chain" id="PRO_5020990661" evidence="6">
    <location>
        <begin position="21"/>
        <end position="506"/>
    </location>
</feature>
<dbReference type="InterPro" id="IPR033985">
    <property type="entry name" value="SusD-like_N"/>
</dbReference>
<gene>
    <name evidence="9" type="ORF">E7746_11105</name>
</gene>
<evidence type="ECO:0000256" key="3">
    <source>
        <dbReference type="ARBA" id="ARBA00022729"/>
    </source>
</evidence>
<sequence length="506" mass="56773">MKKYLLYALFAVGLLSSCNMDEAPYGALDDDNAIQSANDAQRYRNGFYSGFRSMTSGSYITKPELQADMFNGITINGNRNGTIANGNLLAGDGDVLSLWSTCYSRIASVNYFLSKAEPLLENTEDADDRLDIERYIGEAHFTRAFYYIALFDRFCQVYSADKGDTPALGVPITLEYNPTADRSKYPGRSTMNESVKLINDELNLALTAMQTYEASDKKHVAPMSPYICSYTVMAMQARFALMIGDYATAISKAESVINSKVYTLANTDNYIDMWVNDESSEIIFRPFASSSEQPNLNSTGSAWISIYDDRADYIPGFEALAMYEDGDVRFDAFFNIRGLTVDGAEYPCYNFNKFPGNPALKTSTANNIMNMPKPFRLSEQYLILAEAAAMNNQPDKANAALNTLRANRIIDWEDANYSGQALIQQVRDERTKELIGEGFRITDLRRWKQGFKRSYDYPAAWGLDPILVTAGLSVQYPADDHRYTWPIPSDEIQVNPQLKGQQNPGY</sequence>
<proteinExistence type="inferred from homology"/>
<accession>A0A4P7VQ71</accession>
<dbReference type="RefSeq" id="WP_136410831.1">
    <property type="nucleotide sequence ID" value="NZ_CP039393.1"/>
</dbReference>
<dbReference type="AlphaFoldDB" id="A0A4P7VQ71"/>
<feature type="signal peptide" evidence="6">
    <location>
        <begin position="1"/>
        <end position="20"/>
    </location>
</feature>
<evidence type="ECO:0000259" key="8">
    <source>
        <dbReference type="Pfam" id="PF14322"/>
    </source>
</evidence>
<organism evidence="9 10">
    <name type="scientific">Muribaculum gordoncarteri</name>
    <dbReference type="NCBI Taxonomy" id="2530390"/>
    <lineage>
        <taxon>Bacteria</taxon>
        <taxon>Pseudomonadati</taxon>
        <taxon>Bacteroidota</taxon>
        <taxon>Bacteroidia</taxon>
        <taxon>Bacteroidales</taxon>
        <taxon>Muribaculaceae</taxon>
        <taxon>Muribaculum</taxon>
    </lineage>
</organism>
<evidence type="ECO:0000256" key="2">
    <source>
        <dbReference type="ARBA" id="ARBA00006275"/>
    </source>
</evidence>
<dbReference type="InterPro" id="IPR012944">
    <property type="entry name" value="SusD_RagB_dom"/>
</dbReference>
<protein>
    <submittedName>
        <fullName evidence="9">RagB/SusD family nutrient uptake outer membrane protein</fullName>
    </submittedName>
</protein>
<reference evidence="9 10" key="1">
    <citation type="submission" date="2019-02" db="EMBL/GenBank/DDBJ databases">
        <title>Isolation and identification of novel species under the genus Muribaculum.</title>
        <authorList>
            <person name="Miyake S."/>
            <person name="Ding Y."/>
            <person name="Low A."/>
            <person name="Soh M."/>
            <person name="Seedorf H."/>
        </authorList>
    </citation>
    <scope>NUCLEOTIDE SEQUENCE [LARGE SCALE GENOMIC DNA]</scope>
    <source>
        <strain evidence="9 10">TLL-A4</strain>
    </source>
</reference>
<feature type="domain" description="RagB/SusD" evidence="7">
    <location>
        <begin position="350"/>
        <end position="506"/>
    </location>
</feature>
<evidence type="ECO:0000259" key="7">
    <source>
        <dbReference type="Pfam" id="PF07980"/>
    </source>
</evidence>